<dbReference type="OrthoDB" id="4075615at2"/>
<evidence type="ECO:0000313" key="3">
    <source>
        <dbReference type="EMBL" id="SHH50000.1"/>
    </source>
</evidence>
<accession>A0A1M5TH75</accession>
<dbReference type="InterPro" id="IPR032369">
    <property type="entry name" value="DUF4872"/>
</dbReference>
<feature type="domain" description="Butirosin biosynthesis protein H N-terminal" evidence="1">
    <location>
        <begin position="12"/>
        <end position="143"/>
    </location>
</feature>
<evidence type="ECO:0000259" key="2">
    <source>
        <dbReference type="Pfam" id="PF16169"/>
    </source>
</evidence>
<dbReference type="STRING" id="947013.SAMN04488109_4076"/>
<dbReference type="EMBL" id="FQWQ01000003">
    <property type="protein sequence ID" value="SHH50000.1"/>
    <property type="molecule type" value="Genomic_DNA"/>
</dbReference>
<proteinExistence type="predicted"/>
<dbReference type="InterPro" id="IPR026935">
    <property type="entry name" value="BtrH_N"/>
</dbReference>
<evidence type="ECO:0000259" key="1">
    <source>
        <dbReference type="Pfam" id="PF14399"/>
    </source>
</evidence>
<dbReference type="AlphaFoldDB" id="A0A1M5TH75"/>
<sequence>MTVNFNHKQSAHCESGVVSNLLRFHGMDFDEPMVFGIGSGLFFVYLPFVRVNGIPGTAYRTWPGQIFKRFSERIGIKIERQKFSTPEKAMTALDQMLDKGQPVGMLTSVFYLDYLPAAYRFHFNAHNIIVFGKENGRYLVSDPVMEHTTEISYEDLARARFAKGMPEPSGRMYYPVQMPGEYGLNKAIWTGIKQTSDHMTRIPMPLVGSKGMQYLAKRLRHWPERQGDRKAIQWLGNVIRMQEEIGTGGAGFRFIYAAFLDQASQRLQNEKLFDLSKRLTKSGDRLRDFAYEAGRVCKNRKSDVKTFVELGDMLEAVAHEEQAIFSELYDVSRTQ</sequence>
<feature type="domain" description="DUF4872" evidence="2">
    <location>
        <begin position="154"/>
        <end position="328"/>
    </location>
</feature>
<dbReference type="Proteomes" id="UP000184212">
    <property type="component" value="Unassembled WGS sequence"/>
</dbReference>
<dbReference type="Pfam" id="PF16169">
    <property type="entry name" value="DUF4872"/>
    <property type="match status" value="1"/>
</dbReference>
<dbReference type="RefSeq" id="WP_073137682.1">
    <property type="nucleotide sequence ID" value="NZ_FQWQ01000003.1"/>
</dbReference>
<reference evidence="3 4" key="1">
    <citation type="submission" date="2016-11" db="EMBL/GenBank/DDBJ databases">
        <authorList>
            <person name="Jaros S."/>
            <person name="Januszkiewicz K."/>
            <person name="Wedrychowicz H."/>
        </authorList>
    </citation>
    <scope>NUCLEOTIDE SEQUENCE [LARGE SCALE GENOMIC DNA]</scope>
    <source>
        <strain evidence="3 4">DSM 24574</strain>
    </source>
</reference>
<evidence type="ECO:0000313" key="4">
    <source>
        <dbReference type="Proteomes" id="UP000184212"/>
    </source>
</evidence>
<protein>
    <submittedName>
        <fullName evidence="3">Butirosin biosynthesis protein H, N-terminal</fullName>
    </submittedName>
</protein>
<gene>
    <name evidence="3" type="ORF">SAMN04488109_4076</name>
</gene>
<organism evidence="3 4">
    <name type="scientific">Chryseolinea serpens</name>
    <dbReference type="NCBI Taxonomy" id="947013"/>
    <lineage>
        <taxon>Bacteria</taxon>
        <taxon>Pseudomonadati</taxon>
        <taxon>Bacteroidota</taxon>
        <taxon>Cytophagia</taxon>
        <taxon>Cytophagales</taxon>
        <taxon>Fulvivirgaceae</taxon>
        <taxon>Chryseolinea</taxon>
    </lineage>
</organism>
<name>A0A1M5TH75_9BACT</name>
<keyword evidence="4" id="KW-1185">Reference proteome</keyword>
<dbReference type="Pfam" id="PF14399">
    <property type="entry name" value="BtrH_N"/>
    <property type="match status" value="1"/>
</dbReference>